<organism evidence="6 7">
    <name type="scientific">Blattamonas nauphoetae</name>
    <dbReference type="NCBI Taxonomy" id="2049346"/>
    <lineage>
        <taxon>Eukaryota</taxon>
        <taxon>Metamonada</taxon>
        <taxon>Preaxostyla</taxon>
        <taxon>Oxymonadida</taxon>
        <taxon>Blattamonas</taxon>
    </lineage>
</organism>
<evidence type="ECO:0000256" key="4">
    <source>
        <dbReference type="SAM" id="Phobius"/>
    </source>
</evidence>
<accession>A0ABQ9XRH3</accession>
<feature type="transmembrane region" description="Helical" evidence="4">
    <location>
        <begin position="961"/>
        <end position="983"/>
    </location>
</feature>
<keyword evidence="2" id="KW-0677">Repeat</keyword>
<feature type="region of interest" description="Disordered" evidence="3">
    <location>
        <begin position="1298"/>
        <end position="1364"/>
    </location>
</feature>
<protein>
    <submittedName>
        <fullName evidence="6">Uncharacterized protein</fullName>
    </submittedName>
</protein>
<sequence>MLLTCYLISLYLPILHAADLPFSLYPASGTPPSRRQKAVFHNLNGVSVYSDNEYVLYGGQDRNRAYLSDVFIYSKSDNQWRPLAIHGIEFPPDRIDSAHWIHDDSLFIWGGMGTAGLYSDLWKLDFRTLEWTEIDQTGAIPSARQSPAVAYDSSTVYLFGGRTRGEKKNDVFTLNPSTGAWTEIVTSGTPPEPHSSGGAYYNGGLLYVFGGPSTADKTQFSVFSLTIPGGAWNKLTLDEATALSNSVSISNSSQNSQPDANFPPTPLVHPSPTQESNALPPPSEYSSFVCASKVCYGFGGHEVGMKGVMTESLVILDLTPANPTIRVHTSIPQVSTSNSEHISTSRSKRHANMRKTNNIRLSPNSDADPILRRYAAAVTIDASTPGNIFVFGGVEDVMVDGDLFSIDLSVPAAPKYKLLTQSIDNIPSPRANHRTVAGLGKMWLFGGVTKGDVLLNDLCSFSFETNEWATHTNPLSPKPPARESFSFCEHSGRLFIFGGAGRGDSGDKVSLNDVWEYSIYDDMWSQLLPKDGRVPPGMQGSAVVVLHKQLHVFGGRLQDETVSRDLWVYSLVTRCWTKREGSFARELNWEAAANSNSVPHMKLDFASNADSYLLQAREDCQLHTSTIILDGETEERDLVYVCGGVGEAYQSILPIDRLILAPEYDDDQSFFWTTSFNFTTTVLPTSPILYHSYVHPVSDGFVSVGGLLGDEAVASATHWAVSKIAGDTDAKATTLPLANPIALADGSGVVFGRRMYMFGGSIVDGQIVSEGQHHNQMRILELDSSFACSPGTYVDASDTASLGCTICPLGAFARKFNTKEPTFCFAGSVCPTTGATRGYHCISCSAGSYSDEAGMSVCKECTDPSSWCPVGGRYPNSTEPTEPDGMELRISSFETLDDFQVWFIFWPYFGGAMLGVLIATILLACPCTRKYFWRLDILEDSHYTRVDRVTRSSTKELKKTLFGAFVVVIFVCFAAGTIVSVLLEFFANNKSETVSTQAETTVAAEGEMARMESETAEVGFVMYSLNRPCTFDDALQIEEENVGWESTGVECSPELNIEMTRIHSANDTVTNISCHLLATSDSLRYSPSVDCLVHLDFVRPVFTYDHSAAVPTIRFTVDHDEAFCHAMSGWIWTETNRERDSNKLNESRSGTGLFALGTDGKMMKGDDPTQFEFTLMRSMYRDQHNEEFYGIFLSSATYATGSQADYDQLYTHFGLHCEFVFQKDKNVAVVERVYRQKVVELIPNLFSTAMGFMGAFGAIISIGERLKRWNCGFTRCCCKIFGEDLDLVDMEEVPPESINVKSLDDPTPSPQPSTSLAKDPTPPPDPKSGDTEQVVQLEERPHTIERAEEDLPQPGTGASVQSDAARVDPFAVTTFETLAGPVTLSDL</sequence>
<dbReference type="EMBL" id="JARBJD010000078">
    <property type="protein sequence ID" value="KAK2954469.1"/>
    <property type="molecule type" value="Genomic_DNA"/>
</dbReference>
<keyword evidence="5" id="KW-0732">Signal</keyword>
<evidence type="ECO:0000256" key="5">
    <source>
        <dbReference type="SAM" id="SignalP"/>
    </source>
</evidence>
<feature type="chain" id="PRO_5047010019" evidence="5">
    <location>
        <begin position="18"/>
        <end position="1387"/>
    </location>
</feature>
<keyword evidence="4" id="KW-1133">Transmembrane helix</keyword>
<dbReference type="Proteomes" id="UP001281761">
    <property type="component" value="Unassembled WGS sequence"/>
</dbReference>
<feature type="compositionally biased region" description="Basic and acidic residues" evidence="3">
    <location>
        <begin position="1337"/>
        <end position="1346"/>
    </location>
</feature>
<comment type="caution">
    <text evidence="6">The sequence shown here is derived from an EMBL/GenBank/DDBJ whole genome shotgun (WGS) entry which is preliminary data.</text>
</comment>
<evidence type="ECO:0000256" key="3">
    <source>
        <dbReference type="SAM" id="MobiDB-lite"/>
    </source>
</evidence>
<evidence type="ECO:0000313" key="6">
    <source>
        <dbReference type="EMBL" id="KAK2954469.1"/>
    </source>
</evidence>
<dbReference type="Pfam" id="PF24681">
    <property type="entry name" value="Kelch_KLHDC2_KLHL20_DRC7"/>
    <property type="match status" value="2"/>
</dbReference>
<dbReference type="SUPFAM" id="SSF117281">
    <property type="entry name" value="Kelch motif"/>
    <property type="match status" value="2"/>
</dbReference>
<dbReference type="PANTHER" id="PTHR46093:SF18">
    <property type="entry name" value="FIBRONECTIN TYPE-III DOMAIN-CONTAINING PROTEIN"/>
    <property type="match status" value="1"/>
</dbReference>
<dbReference type="InterPro" id="IPR015915">
    <property type="entry name" value="Kelch-typ_b-propeller"/>
</dbReference>
<keyword evidence="1" id="KW-0880">Kelch repeat</keyword>
<evidence type="ECO:0000313" key="7">
    <source>
        <dbReference type="Proteomes" id="UP001281761"/>
    </source>
</evidence>
<feature type="transmembrane region" description="Helical" evidence="4">
    <location>
        <begin position="901"/>
        <end position="925"/>
    </location>
</feature>
<feature type="region of interest" description="Disordered" evidence="3">
    <location>
        <begin position="248"/>
        <end position="282"/>
    </location>
</feature>
<dbReference type="SMART" id="SM01411">
    <property type="entry name" value="Ephrin_rec_like"/>
    <property type="match status" value="2"/>
</dbReference>
<dbReference type="PANTHER" id="PTHR46093">
    <property type="entry name" value="ACYL-COA-BINDING DOMAIN-CONTAINING PROTEIN 5"/>
    <property type="match status" value="1"/>
</dbReference>
<keyword evidence="4" id="KW-0472">Membrane</keyword>
<dbReference type="Gene3D" id="2.120.10.80">
    <property type="entry name" value="Kelch-type beta propeller"/>
    <property type="match status" value="3"/>
</dbReference>
<keyword evidence="7" id="KW-1185">Reference proteome</keyword>
<reference evidence="6 7" key="1">
    <citation type="journal article" date="2022" name="bioRxiv">
        <title>Genomics of Preaxostyla Flagellates Illuminates Evolutionary Transitions and the Path Towards Mitochondrial Loss.</title>
        <authorList>
            <person name="Novak L.V.F."/>
            <person name="Treitli S.C."/>
            <person name="Pyrih J."/>
            <person name="Halakuc P."/>
            <person name="Pipaliya S.V."/>
            <person name="Vacek V."/>
            <person name="Brzon O."/>
            <person name="Soukal P."/>
            <person name="Eme L."/>
            <person name="Dacks J.B."/>
            <person name="Karnkowska A."/>
            <person name="Elias M."/>
            <person name="Hampl V."/>
        </authorList>
    </citation>
    <scope>NUCLEOTIDE SEQUENCE [LARGE SCALE GENOMIC DNA]</scope>
    <source>
        <strain evidence="6">NAU3</strain>
        <tissue evidence="6">Gut</tissue>
    </source>
</reference>
<keyword evidence="4" id="KW-0812">Transmembrane</keyword>
<proteinExistence type="predicted"/>
<evidence type="ECO:0000256" key="2">
    <source>
        <dbReference type="ARBA" id="ARBA00022737"/>
    </source>
</evidence>
<gene>
    <name evidence="6" type="ORF">BLNAU_10637</name>
</gene>
<name>A0ABQ9XRH3_9EUKA</name>
<feature type="signal peptide" evidence="5">
    <location>
        <begin position="1"/>
        <end position="17"/>
    </location>
</feature>
<evidence type="ECO:0000256" key="1">
    <source>
        <dbReference type="ARBA" id="ARBA00022441"/>
    </source>
</evidence>